<dbReference type="OMA" id="RHNERQI"/>
<reference evidence="4 5" key="1">
    <citation type="submission" date="2016-08" db="EMBL/GenBank/DDBJ databases">
        <title>Draft genome sequence of allopolyploid Zygosaccharomyces rouxii.</title>
        <authorList>
            <person name="Watanabe J."/>
            <person name="Uehara K."/>
            <person name="Mogi Y."/>
            <person name="Tsukioka Y."/>
        </authorList>
    </citation>
    <scope>NUCLEOTIDE SEQUENCE [LARGE SCALE GENOMIC DNA]</scope>
    <source>
        <strain evidence="4 5">NBRC 110957</strain>
    </source>
</reference>
<evidence type="ECO:0000313" key="4">
    <source>
        <dbReference type="EMBL" id="GAV49724.1"/>
    </source>
</evidence>
<gene>
    <name evidence="4" type="ORF">ZYGR_0P03700</name>
</gene>
<dbReference type="InterPro" id="IPR003877">
    <property type="entry name" value="SPRY_dom"/>
</dbReference>
<dbReference type="Proteomes" id="UP000187013">
    <property type="component" value="Unassembled WGS sequence"/>
</dbReference>
<dbReference type="CDD" id="cd12885">
    <property type="entry name" value="SPRY_RanBP_like"/>
    <property type="match status" value="1"/>
</dbReference>
<dbReference type="InterPro" id="IPR013320">
    <property type="entry name" value="ConA-like_dom_sf"/>
</dbReference>
<dbReference type="InterPro" id="IPR013144">
    <property type="entry name" value="CRA_dom"/>
</dbReference>
<dbReference type="InterPro" id="IPR001870">
    <property type="entry name" value="B30.2/SPRY"/>
</dbReference>
<dbReference type="AlphaFoldDB" id="A0A1Q3A1X7"/>
<organism evidence="4 5">
    <name type="scientific">Zygosaccharomyces rouxii</name>
    <dbReference type="NCBI Taxonomy" id="4956"/>
    <lineage>
        <taxon>Eukaryota</taxon>
        <taxon>Fungi</taxon>
        <taxon>Dikarya</taxon>
        <taxon>Ascomycota</taxon>
        <taxon>Saccharomycotina</taxon>
        <taxon>Saccharomycetes</taxon>
        <taxon>Saccharomycetales</taxon>
        <taxon>Saccharomycetaceae</taxon>
        <taxon>Zygosaccharomyces</taxon>
    </lineage>
</organism>
<protein>
    <recommendedName>
        <fullName evidence="6">B30.2/SPRY domain-containing protein</fullName>
    </recommendedName>
</protein>
<dbReference type="InterPro" id="IPR006594">
    <property type="entry name" value="LisH"/>
</dbReference>
<dbReference type="GO" id="GO:0043161">
    <property type="term" value="P:proteasome-mediated ubiquitin-dependent protein catabolic process"/>
    <property type="evidence" value="ECO:0007669"/>
    <property type="project" value="EnsemblFungi"/>
</dbReference>
<dbReference type="PROSITE" id="PS50897">
    <property type="entry name" value="CTLH"/>
    <property type="match status" value="1"/>
</dbReference>
<evidence type="ECO:0000259" key="2">
    <source>
        <dbReference type="PROSITE" id="PS50188"/>
    </source>
</evidence>
<feature type="domain" description="B30.2/SPRY" evidence="2">
    <location>
        <begin position="269"/>
        <end position="513"/>
    </location>
</feature>
<dbReference type="GO" id="GO:0006808">
    <property type="term" value="P:regulation of nitrogen utilization"/>
    <property type="evidence" value="ECO:0007669"/>
    <property type="project" value="EnsemblFungi"/>
</dbReference>
<dbReference type="Pfam" id="PF10607">
    <property type="entry name" value="CTLH"/>
    <property type="match status" value="1"/>
</dbReference>
<dbReference type="Gene3D" id="2.60.120.920">
    <property type="match status" value="1"/>
</dbReference>
<dbReference type="InterPro" id="IPR043136">
    <property type="entry name" value="B30.2/SPRY_sf"/>
</dbReference>
<evidence type="ECO:0000259" key="3">
    <source>
        <dbReference type="PROSITE" id="PS50897"/>
    </source>
</evidence>
<dbReference type="SUPFAM" id="SSF49899">
    <property type="entry name" value="Concanavalin A-like lectins/glucanases"/>
    <property type="match status" value="1"/>
</dbReference>
<feature type="compositionally biased region" description="Acidic residues" evidence="1">
    <location>
        <begin position="164"/>
        <end position="200"/>
    </location>
</feature>
<dbReference type="InterPro" id="IPR024964">
    <property type="entry name" value="CTLH/CRA"/>
</dbReference>
<evidence type="ECO:0000313" key="5">
    <source>
        <dbReference type="Proteomes" id="UP000187013"/>
    </source>
</evidence>
<feature type="compositionally biased region" description="Polar residues" evidence="1">
    <location>
        <begin position="211"/>
        <end position="220"/>
    </location>
</feature>
<feature type="domain" description="CTLH" evidence="3">
    <location>
        <begin position="673"/>
        <end position="731"/>
    </location>
</feature>
<dbReference type="InterPro" id="IPR050618">
    <property type="entry name" value="Ubq-SigPath_Reg"/>
</dbReference>
<feature type="compositionally biased region" description="Low complexity" evidence="1">
    <location>
        <begin position="412"/>
        <end position="423"/>
    </location>
</feature>
<dbReference type="OrthoDB" id="25503at2759"/>
<dbReference type="Pfam" id="PF00622">
    <property type="entry name" value="SPRY"/>
    <property type="match status" value="1"/>
</dbReference>
<dbReference type="GO" id="GO:0045721">
    <property type="term" value="P:negative regulation of gluconeogenesis"/>
    <property type="evidence" value="ECO:0007669"/>
    <property type="project" value="EnsemblFungi"/>
</dbReference>
<evidence type="ECO:0008006" key="6">
    <source>
        <dbReference type="Google" id="ProtNLM"/>
    </source>
</evidence>
<feature type="compositionally biased region" description="Gly residues" evidence="1">
    <location>
        <begin position="389"/>
        <end position="411"/>
    </location>
</feature>
<dbReference type="eggNOG" id="KOG1477">
    <property type="taxonomic scope" value="Eukaryota"/>
</dbReference>
<dbReference type="PANTHER" id="PTHR12864">
    <property type="entry name" value="RAN BINDING PROTEIN 9-RELATED"/>
    <property type="match status" value="1"/>
</dbReference>
<dbReference type="GO" id="GO:0034657">
    <property type="term" value="C:GID complex"/>
    <property type="evidence" value="ECO:0007669"/>
    <property type="project" value="EnsemblFungi"/>
</dbReference>
<feature type="region of interest" description="Disordered" evidence="1">
    <location>
        <begin position="162"/>
        <end position="234"/>
    </location>
</feature>
<proteinExistence type="predicted"/>
<accession>A0A1Q3A1X7</accession>
<dbReference type="SMART" id="SM00757">
    <property type="entry name" value="CRA"/>
    <property type="match status" value="1"/>
</dbReference>
<evidence type="ECO:0000256" key="1">
    <source>
        <dbReference type="SAM" id="MobiDB-lite"/>
    </source>
</evidence>
<sequence>MSAYMDNVDREFIKGLFPEYLLQQPVAYSLWMSYYRHKKVFHKMKHNGISDIGKQQLLSRESGYYRLSNKLSYSARKEIWQKLMSLGVLGTLSFDSANDEYLVQVYKYFHPGPNNNLSGNASSGALPNGSIGMQYASGSGDEMEDLTKPAIAEEEILAELAMQDADDMEEDDDRDTAEAMDDDEDDDDEDDDDEDNDESNEGVRLGRRDGSNVTDDANQDSSSGSRSSHGSHHETMNFYPALATHAHPTKSKNNNMTSDVYQMLGYSLPSQWVTQPNNCVLLSADGISRLSPNPNWQAYNAYERSTASTRNRLRNSFSGNQKNDFAVTWANNFLHLNKLGIFYYEIRILGVTSSQGAQNSNIIVGYKCWPDSDVSGTVSKSENERAGLSGSGVPGLGGGLRSSVRSGGGSTGSAAGDDSSSGAKSGIEEGFFGYRGSDGSITVGSQYKSYAKPFGRDDVIGCGVNYVDGTIFFTKNGVFLGTAFTDFHEVNLIPYIALRQGNSVRTNFGLYEEFVFDILGYQNRWKAKAYKHIFKSSDHSDLLDEFDLSDEEDNDQEVKGEKAMEIDNDGLQDTDSDIACIKDSLLLKDTRFEDDQLRKPDVEKINNLNTGDDSIPSTLHTMINDYLIHEGLIDVSKGFLKDLQRENVSNSSDDRGAAVIRHNERQIIKEEKNLKIRQDLRRFITEGNISQCLSYIESQLPGLLQENIELLFEIRVAQYLLTILHYKKYSIESIVSKGQELSKDFVYNESVPEDLRERFRAQLSNVSALLAYDDPVNESPEELARYLSNEYLQDRLFQVINTNILKFLKKNSDSKLETVIRYTRSMLATLMTCNVEGSSVYNGTELRYFKILNIDEDLLNL</sequence>
<dbReference type="PROSITE" id="PS50896">
    <property type="entry name" value="LISH"/>
    <property type="match status" value="1"/>
</dbReference>
<dbReference type="InterPro" id="IPR044736">
    <property type="entry name" value="Gid1/RanBPM/SPLA_SPRY"/>
</dbReference>
<dbReference type="PROSITE" id="PS50188">
    <property type="entry name" value="B302_SPRY"/>
    <property type="match status" value="1"/>
</dbReference>
<comment type="caution">
    <text evidence="4">The sequence shown here is derived from an EMBL/GenBank/DDBJ whole genome shotgun (WGS) entry which is preliminary data.</text>
</comment>
<feature type="region of interest" description="Disordered" evidence="1">
    <location>
        <begin position="377"/>
        <end position="423"/>
    </location>
</feature>
<name>A0A1Q3A1X7_ZYGRO</name>
<dbReference type="EMBL" id="BDGX01000016">
    <property type="protein sequence ID" value="GAV49724.1"/>
    <property type="molecule type" value="Genomic_DNA"/>
</dbReference>
<dbReference type="InterPro" id="IPR006595">
    <property type="entry name" value="CTLH_C"/>
</dbReference>
<dbReference type="SMART" id="SM00449">
    <property type="entry name" value="SPRY"/>
    <property type="match status" value="1"/>
</dbReference>